<dbReference type="PANTHER" id="PTHR33751:SF1">
    <property type="entry name" value="CBB3-TYPE CYTOCHROME C OXIDASE SUBUNIT FIXP"/>
    <property type="match status" value="1"/>
</dbReference>
<dbReference type="SUPFAM" id="SSF46626">
    <property type="entry name" value="Cytochrome c"/>
    <property type="match status" value="2"/>
</dbReference>
<evidence type="ECO:0000256" key="3">
    <source>
        <dbReference type="ARBA" id="ARBA00023004"/>
    </source>
</evidence>
<organism evidence="6 7">
    <name type="scientific">Sulfurimonas diazotrophicus</name>
    <dbReference type="NCBI Taxonomy" id="3131939"/>
    <lineage>
        <taxon>Bacteria</taxon>
        <taxon>Pseudomonadati</taxon>
        <taxon>Campylobacterota</taxon>
        <taxon>Epsilonproteobacteria</taxon>
        <taxon>Campylobacterales</taxon>
        <taxon>Sulfurimonadaceae</taxon>
        <taxon>Sulfurimonas</taxon>
    </lineage>
</organism>
<keyword evidence="2 4" id="KW-0479">Metal-binding</keyword>
<dbReference type="PANTHER" id="PTHR33751">
    <property type="entry name" value="CBB3-TYPE CYTOCHROME C OXIDASE SUBUNIT FIXP"/>
    <property type="match status" value="1"/>
</dbReference>
<proteinExistence type="predicted"/>
<keyword evidence="3 4" id="KW-0408">Iron</keyword>
<keyword evidence="1 4" id="KW-0349">Heme</keyword>
<evidence type="ECO:0000256" key="2">
    <source>
        <dbReference type="ARBA" id="ARBA00022723"/>
    </source>
</evidence>
<name>A0ABZ3H7Q8_9BACT</name>
<keyword evidence="7" id="KW-1185">Reference proteome</keyword>
<feature type="domain" description="Cytochrome c" evidence="5">
    <location>
        <begin position="44"/>
        <end position="199"/>
    </location>
</feature>
<dbReference type="Proteomes" id="UP001447842">
    <property type="component" value="Chromosome"/>
</dbReference>
<dbReference type="EMBL" id="CP147920">
    <property type="protein sequence ID" value="XAU14281.1"/>
    <property type="molecule type" value="Genomic_DNA"/>
</dbReference>
<evidence type="ECO:0000313" key="7">
    <source>
        <dbReference type="Proteomes" id="UP001447842"/>
    </source>
</evidence>
<dbReference type="InterPro" id="IPR009056">
    <property type="entry name" value="Cyt_c-like_dom"/>
</dbReference>
<dbReference type="RefSeq" id="WP_345972039.1">
    <property type="nucleotide sequence ID" value="NZ_CP147920.1"/>
</dbReference>
<reference evidence="6 7" key="1">
    <citation type="submission" date="2024-03" db="EMBL/GenBank/DDBJ databases">
        <title>Sulfurimonas sp. HSL3-1.</title>
        <authorList>
            <person name="Wang S."/>
        </authorList>
    </citation>
    <scope>NUCLEOTIDE SEQUENCE [LARGE SCALE GENOMIC DNA]</scope>
    <source>
        <strain evidence="6 7">HSL3-1</strain>
    </source>
</reference>
<dbReference type="Gene3D" id="1.10.760.10">
    <property type="entry name" value="Cytochrome c-like domain"/>
    <property type="match status" value="2"/>
</dbReference>
<dbReference type="Pfam" id="PF13442">
    <property type="entry name" value="Cytochrome_CBB3"/>
    <property type="match status" value="2"/>
</dbReference>
<evidence type="ECO:0000256" key="4">
    <source>
        <dbReference type="PROSITE-ProRule" id="PRU00433"/>
    </source>
</evidence>
<dbReference type="InterPro" id="IPR050597">
    <property type="entry name" value="Cytochrome_c_Oxidase_Subunit"/>
</dbReference>
<accession>A0ABZ3H7Q8</accession>
<evidence type="ECO:0000259" key="5">
    <source>
        <dbReference type="PROSITE" id="PS51007"/>
    </source>
</evidence>
<evidence type="ECO:0000256" key="1">
    <source>
        <dbReference type="ARBA" id="ARBA00022617"/>
    </source>
</evidence>
<protein>
    <submittedName>
        <fullName evidence="6">C-type cytochrome</fullName>
    </submittedName>
</protein>
<dbReference type="PROSITE" id="PS51007">
    <property type="entry name" value="CYTC"/>
    <property type="match status" value="1"/>
</dbReference>
<evidence type="ECO:0000313" key="6">
    <source>
        <dbReference type="EMBL" id="XAU14281.1"/>
    </source>
</evidence>
<gene>
    <name evidence="6" type="ORF">WCY31_08425</name>
</gene>
<sequence>MKFIPAGFVLMVAILASKLFLAFYIDDVNHYNLHADREKKSEAQLTRIGESLYTIHCTSCHGKNGDGNNGKAQNHTYRIAEKSVLYVIENGSNNFRSVYPSGMPAGLVEGSDAKEIARFVSKGLKGNKPKRWSVCASCHDESGEGIAFVAPDLKTYSDTLVATVLSNGKKGAIGTMPVFRERLSKIQMSGLAHYIRSLQR</sequence>
<dbReference type="InterPro" id="IPR036909">
    <property type="entry name" value="Cyt_c-like_dom_sf"/>
</dbReference>